<proteinExistence type="predicted"/>
<sequence length="111" mass="12241">MSAVSQITTIKAKNATAAPKTRSERSHQLPTTATHLHVRMLHIFRRSNARDISLTISVTPSWRIALSGVACRVSVMPQPHGGGDINKGEKTACKMLTNTRVYKALHLHVYL</sequence>
<name>A0A811V1K5_CERCA</name>
<feature type="compositionally biased region" description="Low complexity" evidence="1">
    <location>
        <begin position="8"/>
        <end position="20"/>
    </location>
</feature>
<evidence type="ECO:0000256" key="1">
    <source>
        <dbReference type="SAM" id="MobiDB-lite"/>
    </source>
</evidence>
<protein>
    <submittedName>
        <fullName evidence="2">(Mediterranean fruit fly) hypothetical protein</fullName>
    </submittedName>
</protein>
<evidence type="ECO:0000313" key="3">
    <source>
        <dbReference type="Proteomes" id="UP000606786"/>
    </source>
</evidence>
<dbReference type="Proteomes" id="UP000606786">
    <property type="component" value="Unassembled WGS sequence"/>
</dbReference>
<feature type="region of interest" description="Disordered" evidence="1">
    <location>
        <begin position="1"/>
        <end position="31"/>
    </location>
</feature>
<organism evidence="2 3">
    <name type="scientific">Ceratitis capitata</name>
    <name type="common">Mediterranean fruit fly</name>
    <name type="synonym">Tephritis capitata</name>
    <dbReference type="NCBI Taxonomy" id="7213"/>
    <lineage>
        <taxon>Eukaryota</taxon>
        <taxon>Metazoa</taxon>
        <taxon>Ecdysozoa</taxon>
        <taxon>Arthropoda</taxon>
        <taxon>Hexapoda</taxon>
        <taxon>Insecta</taxon>
        <taxon>Pterygota</taxon>
        <taxon>Neoptera</taxon>
        <taxon>Endopterygota</taxon>
        <taxon>Diptera</taxon>
        <taxon>Brachycera</taxon>
        <taxon>Muscomorpha</taxon>
        <taxon>Tephritoidea</taxon>
        <taxon>Tephritidae</taxon>
        <taxon>Ceratitis</taxon>
        <taxon>Ceratitis</taxon>
    </lineage>
</organism>
<comment type="caution">
    <text evidence="2">The sequence shown here is derived from an EMBL/GenBank/DDBJ whole genome shotgun (WGS) entry which is preliminary data.</text>
</comment>
<accession>A0A811V1K5</accession>
<reference evidence="2" key="1">
    <citation type="submission" date="2020-11" db="EMBL/GenBank/DDBJ databases">
        <authorList>
            <person name="Whitehead M."/>
        </authorList>
    </citation>
    <scope>NUCLEOTIDE SEQUENCE</scope>
    <source>
        <strain evidence="2">EGII</strain>
    </source>
</reference>
<keyword evidence="3" id="KW-1185">Reference proteome</keyword>
<dbReference type="AlphaFoldDB" id="A0A811V1K5"/>
<dbReference type="EMBL" id="CAJHJT010000034">
    <property type="protein sequence ID" value="CAD7005359.1"/>
    <property type="molecule type" value="Genomic_DNA"/>
</dbReference>
<gene>
    <name evidence="2" type="ORF">CCAP1982_LOCUS13719</name>
</gene>
<evidence type="ECO:0000313" key="2">
    <source>
        <dbReference type="EMBL" id="CAD7005359.1"/>
    </source>
</evidence>